<evidence type="ECO:0000259" key="12">
    <source>
        <dbReference type="Pfam" id="PF03906"/>
    </source>
</evidence>
<dbReference type="RefSeq" id="YP_004286222.1">
    <property type="nucleotide sequence ID" value="NC_015208.1"/>
</dbReference>
<evidence type="ECO:0000256" key="5">
    <source>
        <dbReference type="ARBA" id="ARBA00022804"/>
    </source>
</evidence>
<dbReference type="GO" id="GO:0098015">
    <property type="term" value="C:virus tail"/>
    <property type="evidence" value="ECO:0007669"/>
    <property type="project" value="UniProtKB-KW"/>
</dbReference>
<accession>F0V705</accession>
<organism evidence="13 14">
    <name type="scientific">Pseudomonas phage phi15</name>
    <dbReference type="NCBI Taxonomy" id="988656"/>
    <lineage>
        <taxon>Viruses</taxon>
        <taxon>Duplodnaviria</taxon>
        <taxon>Heunggongvirae</taxon>
        <taxon>Uroviricota</taxon>
        <taxon>Caudoviricetes</taxon>
        <taxon>Autographivirales</taxon>
        <taxon>Autotranscriptaviridae</taxon>
        <taxon>Studiervirinae</taxon>
        <taxon>Troedvirus</taxon>
        <taxon>Troedvirus Phi15</taxon>
    </lineage>
</organism>
<feature type="domain" description="Bacteriophage T7 tail fibre protein-like N-terminal" evidence="12">
    <location>
        <begin position="3"/>
        <end position="129"/>
    </location>
</feature>
<dbReference type="EMBL" id="FR823298">
    <property type="protein sequence ID" value="CBZ42017.1"/>
    <property type="molecule type" value="Genomic_DNA"/>
</dbReference>
<dbReference type="GO" id="GO:0098671">
    <property type="term" value="P:adhesion receptor-mediated virion attachment to host cell"/>
    <property type="evidence" value="ECO:0007669"/>
    <property type="project" value="UniProtKB-KW"/>
</dbReference>
<dbReference type="GO" id="GO:0098996">
    <property type="term" value="P:symbiont entry into host cell via disruption of host cell glycocalyx"/>
    <property type="evidence" value="ECO:0007669"/>
    <property type="project" value="UniProtKB-KW"/>
</dbReference>
<evidence type="ECO:0000256" key="3">
    <source>
        <dbReference type="ARBA" id="ARBA00022717"/>
    </source>
</evidence>
<proteinExistence type="inferred from homology"/>
<comment type="similarity">
    <text evidence="9">In the N-terminal section; belongs to the Teseptimavirus fiber family.</text>
</comment>
<dbReference type="Proteomes" id="UP000007493">
    <property type="component" value="Segment"/>
</dbReference>
<keyword evidence="3" id="KW-1235">Degradation of host cell envelope components during virus entry</keyword>
<keyword evidence="14" id="KW-1185">Reference proteome</keyword>
<evidence type="ECO:0000256" key="4">
    <source>
        <dbReference type="ARBA" id="ARBA00022732"/>
    </source>
</evidence>
<name>F0V705_9CAUD</name>
<sequence>MARTIVQNALTGGQQDFEVPFDYILQRFVKLTLIGDGNRQELVLGTDFRFIGPRTVRTNVFWGPAQGYTSIEIRRVTSASDRRVEFSDGSILTAGDLNIAQLQAIHIAEEARDSATENLSPDADGNYDARGARIYNLGDAVQPKDAVNRYTLDLAIAAALAMNTGNPNNAQNISYTPNGPGQSIRSVEGRLRDAVFVSDYMTTPRDGVTSNQQDLEKALAAANAKGADLFWPDDIPFFSTSPLALIHAVYHVGRGVINANGTLFYVNPKNGQHNRLHVSPGGTGDGLAAGRPLGTIWSALAALNMRAPLTTRWSLEMTAGAYNEAVTLPNYLTSCNDYLAFNWPNTGQERMEPTAYPSALDGTGQTGLTGFHTGIGNRITINNVCMSNWYDTALTPTQQVRRAFVVGAYSTAYVVNCAFIYNGIASVSVLPGGTAIVTGGIVDGGRFGLDNTGGRLSLTATKSNYTQVRNCLEYGLYSKHDASTVMDNTEFRNCGNHPAAVAYGAAIFAYKFNCSVDTRGVKFYGNNIAQHCRGGITSDNPGDPDIYGTGADANKRLFLCTGGGSDDIQFYEARRVMDITKRTGGGSTTASVSSLLLAAVASVRKGYFAHNDQVIRMTLMFRATGSAGIFTPTLRTPLGTIPLGSFRVASGQYGEIKLTIRPTLTSDGLIVGFSCINAVQNLGSSVGQIIVSGTVDLRTVDQLVEMWGYSEAGGTASYIQGLIELVG</sequence>
<evidence type="ECO:0000256" key="10">
    <source>
        <dbReference type="ARBA" id="ARBA00035728"/>
    </source>
</evidence>
<evidence type="ECO:0000256" key="2">
    <source>
        <dbReference type="ARBA" id="ARBA00022581"/>
    </source>
</evidence>
<evidence type="ECO:0000256" key="1">
    <source>
        <dbReference type="ARBA" id="ARBA00004328"/>
    </source>
</evidence>
<keyword evidence="4" id="KW-1227">Viral tail protein</keyword>
<keyword evidence="6" id="KW-0946">Virion</keyword>
<dbReference type="Pfam" id="PF03906">
    <property type="entry name" value="Phage_T7_tail"/>
    <property type="match status" value="1"/>
</dbReference>
<evidence type="ECO:0000256" key="7">
    <source>
        <dbReference type="ARBA" id="ARBA00023165"/>
    </source>
</evidence>
<evidence type="ECO:0000313" key="14">
    <source>
        <dbReference type="Proteomes" id="UP000007493"/>
    </source>
</evidence>
<dbReference type="InterPro" id="IPR005604">
    <property type="entry name" value="Phage_T7_tail_fibre-like_N"/>
</dbReference>
<dbReference type="InterPro" id="IPR011050">
    <property type="entry name" value="Pectin_lyase_fold/virulence"/>
</dbReference>
<evidence type="ECO:0000256" key="8">
    <source>
        <dbReference type="ARBA" id="ARBA00023296"/>
    </source>
</evidence>
<keyword evidence="8" id="KW-1160">Virus entry into host cell</keyword>
<evidence type="ECO:0000256" key="9">
    <source>
        <dbReference type="ARBA" id="ARBA00035636"/>
    </source>
</evidence>
<dbReference type="KEGG" id="vg:10322136"/>
<evidence type="ECO:0000256" key="6">
    <source>
        <dbReference type="ARBA" id="ARBA00022844"/>
    </source>
</evidence>
<dbReference type="OrthoDB" id="6470at10239"/>
<evidence type="ECO:0000313" key="13">
    <source>
        <dbReference type="EMBL" id="CBZ42017.1"/>
    </source>
</evidence>
<reference evidence="13 14" key="1">
    <citation type="submission" date="2011-02" db="EMBL/GenBank/DDBJ databases">
        <authorList>
            <person name="Cornelissen A.A."/>
        </authorList>
    </citation>
    <scope>NUCLEOTIDE SEQUENCE [LARGE SCALE GENOMIC DNA]</scope>
</reference>
<evidence type="ECO:0000256" key="11">
    <source>
        <dbReference type="ARBA" id="ARBA00035731"/>
    </source>
</evidence>
<dbReference type="SUPFAM" id="SSF51126">
    <property type="entry name" value="Pectin lyase-like"/>
    <property type="match status" value="1"/>
</dbReference>
<keyword evidence="5" id="KW-1161">Viral attachment to host cell</keyword>
<protein>
    <recommendedName>
        <fullName evidence="10">Probable tail spike protein</fullName>
    </recommendedName>
</protein>
<comment type="subcellular location">
    <subcellularLocation>
        <location evidence="1">Virion</location>
    </subcellularLocation>
</comment>
<reference evidence="13 14" key="2">
    <citation type="submission" date="2011-03" db="EMBL/GenBank/DDBJ databases">
        <title>The T7-Related Pseudomonas putida Phage phi15 Displays Virion-Associated Biofilm Eradication Properties.</title>
        <authorList>
            <person name="Cornelissen A."/>
            <person name="Ceyssens P.J."/>
            <person name="T'Syen J."/>
            <person name="Van Praet H."/>
        </authorList>
    </citation>
    <scope>NUCLEOTIDE SEQUENCE [LARGE SCALE GENOMIC DNA]</scope>
</reference>
<keyword evidence="11" id="KW-1238">Degradation of host capsule during virus entry</keyword>
<dbReference type="GeneID" id="10322136"/>
<keyword evidence="2" id="KW-0945">Host-virus interaction</keyword>
<keyword evidence="7" id="KW-1233">Viral attachment to host adhesion receptor</keyword>
<dbReference type="GO" id="GO:0098994">
    <property type="term" value="P:symbiont entry into host cell via disruption of host cell envelope"/>
    <property type="evidence" value="ECO:0007669"/>
    <property type="project" value="UniProtKB-KW"/>
</dbReference>